<organism evidence="4 5">
    <name type="scientific">Microbaculum marinum</name>
    <dbReference type="NCBI Taxonomy" id="1764581"/>
    <lineage>
        <taxon>Bacteria</taxon>
        <taxon>Pseudomonadati</taxon>
        <taxon>Pseudomonadota</taxon>
        <taxon>Alphaproteobacteria</taxon>
        <taxon>Hyphomicrobiales</taxon>
        <taxon>Tepidamorphaceae</taxon>
        <taxon>Microbaculum</taxon>
    </lineage>
</organism>
<dbReference type="SUPFAM" id="SSF53649">
    <property type="entry name" value="Alkaline phosphatase-like"/>
    <property type="match status" value="1"/>
</dbReference>
<dbReference type="GO" id="GO:0008484">
    <property type="term" value="F:sulfuric ester hydrolase activity"/>
    <property type="evidence" value="ECO:0007669"/>
    <property type="project" value="TreeGrafter"/>
</dbReference>
<dbReference type="PANTHER" id="PTHR45953:SF1">
    <property type="entry name" value="IDURONATE 2-SULFATASE"/>
    <property type="match status" value="1"/>
</dbReference>
<evidence type="ECO:0000256" key="2">
    <source>
        <dbReference type="ARBA" id="ARBA00022801"/>
    </source>
</evidence>
<dbReference type="GO" id="GO:0005737">
    <property type="term" value="C:cytoplasm"/>
    <property type="evidence" value="ECO:0007669"/>
    <property type="project" value="TreeGrafter"/>
</dbReference>
<dbReference type="GO" id="GO:0046872">
    <property type="term" value="F:metal ion binding"/>
    <property type="evidence" value="ECO:0007669"/>
    <property type="project" value="UniProtKB-KW"/>
</dbReference>
<keyword evidence="5" id="KW-1185">Reference proteome</keyword>
<comment type="caution">
    <text evidence="4">The sequence shown here is derived from an EMBL/GenBank/DDBJ whole genome shotgun (WGS) entry which is preliminary data.</text>
</comment>
<evidence type="ECO:0000313" key="5">
    <source>
        <dbReference type="Proteomes" id="UP001378188"/>
    </source>
</evidence>
<sequence>MFIIVDDMNNWPTPYSGHPDAYTPSMEEIAEAGFRLNGISPSPACSSARTAIFSGISPSTSGVYGNHQSIFDLAKKRSFRTLPGLLRARGMYVGGAGKIFHHSVPNRKLDLHDWDEYWLPKDWKAKRFDQGYRRSEYARQQSGAETQQDWGVGEYADLHDNEVTDWAVARLAAYRKAGRRFALFVGLTGPHLPIVAGQRYHDMVPDHPSLPPQIPANLPYEDAIQRDLADVPDAAFPRRQWFESEIYQGLVEYDEYEDFLRAYLAVLARTDENIGRLFDAYNDLGFDEDTLFVVTSDHGFHLGSKGKFSKFTLWQESLQVPLLLVSPNLDSGIATSRPVSLLDLYPTVLRMLKMRIPDWVEGANHRKKLINARNVKKMPVWAYFDDNGQSQLRSAVIDGRRKVIYNRPGREVYKLSNDPYELTNIASSVQGY</sequence>
<evidence type="ECO:0000313" key="4">
    <source>
        <dbReference type="EMBL" id="MEJ8574046.1"/>
    </source>
</evidence>
<feature type="domain" description="Sulfatase N-terminal" evidence="3">
    <location>
        <begin position="2"/>
        <end position="352"/>
    </location>
</feature>
<proteinExistence type="predicted"/>
<name>A0AAW9S2I6_9HYPH</name>
<dbReference type="Proteomes" id="UP001378188">
    <property type="component" value="Unassembled WGS sequence"/>
</dbReference>
<dbReference type="PANTHER" id="PTHR45953">
    <property type="entry name" value="IDURONATE 2-SULFATASE"/>
    <property type="match status" value="1"/>
</dbReference>
<protein>
    <submittedName>
        <fullName evidence="4">Sulfatase-like hydrolase/transferase</fullName>
    </submittedName>
</protein>
<dbReference type="Pfam" id="PF00884">
    <property type="entry name" value="Sulfatase"/>
    <property type="match status" value="1"/>
</dbReference>
<dbReference type="AlphaFoldDB" id="A0AAW9S2I6"/>
<gene>
    <name evidence="4" type="ORF">V3328_21345</name>
</gene>
<keyword evidence="1" id="KW-0479">Metal-binding</keyword>
<dbReference type="EMBL" id="JAZHOF010000010">
    <property type="protein sequence ID" value="MEJ8574046.1"/>
    <property type="molecule type" value="Genomic_DNA"/>
</dbReference>
<dbReference type="InterPro" id="IPR017850">
    <property type="entry name" value="Alkaline_phosphatase_core_sf"/>
</dbReference>
<evidence type="ECO:0000256" key="1">
    <source>
        <dbReference type="ARBA" id="ARBA00022723"/>
    </source>
</evidence>
<reference evidence="4 5" key="1">
    <citation type="submission" date="2024-02" db="EMBL/GenBank/DDBJ databases">
        <title>Genome analysis and characterization of Microbaculum marinisediminis sp. nov., isolated from marine sediment.</title>
        <authorList>
            <person name="Du Z.-J."/>
            <person name="Ye Y.-Q."/>
            <person name="Zhang Z.-R."/>
            <person name="Yuan S.-M."/>
            <person name="Zhang X.-Y."/>
        </authorList>
    </citation>
    <scope>NUCLEOTIDE SEQUENCE [LARGE SCALE GENOMIC DNA]</scope>
    <source>
        <strain evidence="4 5">SDUM1044001</strain>
    </source>
</reference>
<dbReference type="Gene3D" id="3.40.720.10">
    <property type="entry name" value="Alkaline Phosphatase, subunit A"/>
    <property type="match status" value="1"/>
</dbReference>
<dbReference type="InterPro" id="IPR000917">
    <property type="entry name" value="Sulfatase_N"/>
</dbReference>
<evidence type="ECO:0000259" key="3">
    <source>
        <dbReference type="Pfam" id="PF00884"/>
    </source>
</evidence>
<accession>A0AAW9S2I6</accession>
<dbReference type="RefSeq" id="WP_340331749.1">
    <property type="nucleotide sequence ID" value="NZ_JAZHOF010000010.1"/>
</dbReference>
<keyword evidence="2 4" id="KW-0378">Hydrolase</keyword>